<evidence type="ECO:0000313" key="1">
    <source>
        <dbReference type="EMBL" id="KAL0946036.1"/>
    </source>
</evidence>
<keyword evidence="2" id="KW-1185">Reference proteome</keyword>
<evidence type="ECO:0008006" key="3">
    <source>
        <dbReference type="Google" id="ProtNLM"/>
    </source>
</evidence>
<accession>A0ABR3IRV2</accession>
<comment type="caution">
    <text evidence="1">The sequence shown here is derived from an EMBL/GenBank/DDBJ whole genome shotgun (WGS) entry which is preliminary data.</text>
</comment>
<dbReference type="Proteomes" id="UP001556367">
    <property type="component" value="Unassembled WGS sequence"/>
</dbReference>
<reference evidence="2" key="1">
    <citation type="submission" date="2024-06" db="EMBL/GenBank/DDBJ databases">
        <title>Multi-omics analyses provide insights into the biosynthesis of the anticancer antibiotic pleurotin in Hohenbuehelia grisea.</title>
        <authorList>
            <person name="Weaver J.A."/>
            <person name="Alberti F."/>
        </authorList>
    </citation>
    <scope>NUCLEOTIDE SEQUENCE [LARGE SCALE GENOMIC DNA]</scope>
    <source>
        <strain evidence="2">T-177</strain>
    </source>
</reference>
<dbReference type="EMBL" id="JASNQZ010000015">
    <property type="protein sequence ID" value="KAL0946036.1"/>
    <property type="molecule type" value="Genomic_DNA"/>
</dbReference>
<proteinExistence type="predicted"/>
<evidence type="ECO:0000313" key="2">
    <source>
        <dbReference type="Proteomes" id="UP001556367"/>
    </source>
</evidence>
<protein>
    <recommendedName>
        <fullName evidence="3">BTB domain-containing protein</fullName>
    </recommendedName>
</protein>
<name>A0ABR3IRV2_9AGAR</name>
<gene>
    <name evidence="1" type="ORF">HGRIS_012311</name>
</gene>
<organism evidence="1 2">
    <name type="scientific">Hohenbuehelia grisea</name>
    <dbReference type="NCBI Taxonomy" id="104357"/>
    <lineage>
        <taxon>Eukaryota</taxon>
        <taxon>Fungi</taxon>
        <taxon>Dikarya</taxon>
        <taxon>Basidiomycota</taxon>
        <taxon>Agaricomycotina</taxon>
        <taxon>Agaricomycetes</taxon>
        <taxon>Agaricomycetidae</taxon>
        <taxon>Agaricales</taxon>
        <taxon>Pleurotineae</taxon>
        <taxon>Pleurotaceae</taxon>
        <taxon>Hohenbuehelia</taxon>
    </lineage>
</organism>
<sequence length="286" mass="32164">MEPESTRDASTYHPDFDVPDAHAVLRSAEGTLYRVPPFILRNTTEFFKTPGLLTPPEDQEDVFIPTSAPDSALERLLRLICGLPTPPWTSYDELEAVIGLAQEWRASGPVAFIRCAITAPLFLADPLRLYALATRLGWVEEQRLAATHTLRLSIWEPQHQTLLQSLSAPDLLALLRLHRARRDEFKRLLDGESIFDAGNADLRFCNECGEKLDNRPWRELKARLVSEIDTRPLGEAIGKLEMEEWPEAVLCWAAKCTKESCGKANYDRVSTLQAITGCLDKLPVTI</sequence>